<dbReference type="GO" id="GO:0005886">
    <property type="term" value="C:plasma membrane"/>
    <property type="evidence" value="ECO:0007669"/>
    <property type="project" value="TreeGrafter"/>
</dbReference>
<feature type="compositionally biased region" description="Basic and acidic residues" evidence="5">
    <location>
        <begin position="1"/>
        <end position="14"/>
    </location>
</feature>
<evidence type="ECO:0000256" key="5">
    <source>
        <dbReference type="SAM" id="MobiDB-lite"/>
    </source>
</evidence>
<dbReference type="PANTHER" id="PTHR23502:SF47">
    <property type="entry name" value="MAJOR FACILITATOR SUPERFAMILY (MFS) PROFILE DOMAIN-CONTAINING PROTEIN-RELATED"/>
    <property type="match status" value="1"/>
</dbReference>
<comment type="subcellular location">
    <subcellularLocation>
        <location evidence="1">Membrane</location>
        <topology evidence="1">Multi-pass membrane protein</topology>
    </subcellularLocation>
</comment>
<protein>
    <submittedName>
        <fullName evidence="8">MFS general substrate transporter</fullName>
    </submittedName>
</protein>
<dbReference type="Pfam" id="PF07690">
    <property type="entry name" value="MFS_1"/>
    <property type="match status" value="1"/>
</dbReference>
<evidence type="ECO:0000256" key="2">
    <source>
        <dbReference type="ARBA" id="ARBA00022692"/>
    </source>
</evidence>
<reference evidence="8 9" key="1">
    <citation type="journal article" date="2013" name="BMC Genomics">
        <title>Genomics-driven discovery of the pneumocandin biosynthetic gene cluster in the fungus Glarea lozoyensis.</title>
        <authorList>
            <person name="Chen L."/>
            <person name="Yue Q."/>
            <person name="Zhang X."/>
            <person name="Xiang M."/>
            <person name="Wang C."/>
            <person name="Li S."/>
            <person name="Che Y."/>
            <person name="Ortiz-Lopez F.J."/>
            <person name="Bills G.F."/>
            <person name="Liu X."/>
            <person name="An Z."/>
        </authorList>
    </citation>
    <scope>NUCLEOTIDE SEQUENCE [LARGE SCALE GENOMIC DNA]</scope>
    <source>
        <strain evidence="9">ATCC 20868 / MF5171</strain>
    </source>
</reference>
<dbReference type="GO" id="GO:0022857">
    <property type="term" value="F:transmembrane transporter activity"/>
    <property type="evidence" value="ECO:0007669"/>
    <property type="project" value="InterPro"/>
</dbReference>
<evidence type="ECO:0000256" key="4">
    <source>
        <dbReference type="ARBA" id="ARBA00023136"/>
    </source>
</evidence>
<feature type="transmembrane region" description="Helical" evidence="6">
    <location>
        <begin position="417"/>
        <end position="438"/>
    </location>
</feature>
<dbReference type="EMBL" id="KE145358">
    <property type="protein sequence ID" value="EPE33531.1"/>
    <property type="molecule type" value="Genomic_DNA"/>
</dbReference>
<evidence type="ECO:0000256" key="3">
    <source>
        <dbReference type="ARBA" id="ARBA00022989"/>
    </source>
</evidence>
<feature type="compositionally biased region" description="Basic and acidic residues" evidence="5">
    <location>
        <begin position="22"/>
        <end position="33"/>
    </location>
</feature>
<evidence type="ECO:0000256" key="6">
    <source>
        <dbReference type="SAM" id="Phobius"/>
    </source>
</evidence>
<dbReference type="CDD" id="cd17323">
    <property type="entry name" value="MFS_Tpo1_MDR_like"/>
    <property type="match status" value="1"/>
</dbReference>
<keyword evidence="2 6" id="KW-0812">Transmembrane</keyword>
<feature type="transmembrane region" description="Helical" evidence="6">
    <location>
        <begin position="169"/>
        <end position="190"/>
    </location>
</feature>
<evidence type="ECO:0000259" key="7">
    <source>
        <dbReference type="PROSITE" id="PS50850"/>
    </source>
</evidence>
<dbReference type="InterPro" id="IPR011701">
    <property type="entry name" value="MFS"/>
</dbReference>
<organism evidence="8 9">
    <name type="scientific">Glarea lozoyensis (strain ATCC 20868 / MF5171)</name>
    <dbReference type="NCBI Taxonomy" id="1116229"/>
    <lineage>
        <taxon>Eukaryota</taxon>
        <taxon>Fungi</taxon>
        <taxon>Dikarya</taxon>
        <taxon>Ascomycota</taxon>
        <taxon>Pezizomycotina</taxon>
        <taxon>Leotiomycetes</taxon>
        <taxon>Helotiales</taxon>
        <taxon>Helotiaceae</taxon>
        <taxon>Glarea</taxon>
    </lineage>
</organism>
<feature type="region of interest" description="Disordered" evidence="5">
    <location>
        <begin position="1"/>
        <end position="33"/>
    </location>
</feature>
<accession>S3DN60</accession>
<feature type="domain" description="Major facilitator superfamily (MFS) profile" evidence="7">
    <location>
        <begin position="74"/>
        <end position="506"/>
    </location>
</feature>
<feature type="transmembrane region" description="Helical" evidence="6">
    <location>
        <begin position="386"/>
        <end position="405"/>
    </location>
</feature>
<evidence type="ECO:0000313" key="9">
    <source>
        <dbReference type="Proteomes" id="UP000016922"/>
    </source>
</evidence>
<feature type="transmembrane region" description="Helical" evidence="6">
    <location>
        <begin position="74"/>
        <end position="97"/>
    </location>
</feature>
<feature type="transmembrane region" description="Helical" evidence="6">
    <location>
        <begin position="109"/>
        <end position="127"/>
    </location>
</feature>
<proteinExistence type="predicted"/>
<dbReference type="KEGG" id="glz:GLAREA_06544"/>
<keyword evidence="3 6" id="KW-1133">Transmembrane helix</keyword>
<feature type="transmembrane region" description="Helical" evidence="6">
    <location>
        <begin position="139"/>
        <end position="157"/>
    </location>
</feature>
<name>S3DN60_GLAL2</name>
<feature type="transmembrane region" description="Helical" evidence="6">
    <location>
        <begin position="478"/>
        <end position="501"/>
    </location>
</feature>
<feature type="transmembrane region" description="Helical" evidence="6">
    <location>
        <begin position="345"/>
        <end position="365"/>
    </location>
</feature>
<evidence type="ECO:0000313" key="8">
    <source>
        <dbReference type="EMBL" id="EPE33531.1"/>
    </source>
</evidence>
<feature type="transmembrane region" description="Helical" evidence="6">
    <location>
        <begin position="197"/>
        <end position="221"/>
    </location>
</feature>
<feature type="transmembrane region" description="Helical" evidence="6">
    <location>
        <begin position="233"/>
        <end position="259"/>
    </location>
</feature>
<dbReference type="InterPro" id="IPR020846">
    <property type="entry name" value="MFS_dom"/>
</dbReference>
<keyword evidence="4 6" id="KW-0472">Membrane</keyword>
<dbReference type="OMA" id="WVEWITF"/>
<dbReference type="HOGENOM" id="CLU_008455_11_4_1"/>
<dbReference type="InterPro" id="IPR036259">
    <property type="entry name" value="MFS_trans_sf"/>
</dbReference>
<dbReference type="FunFam" id="1.20.1250.20:FF:000011">
    <property type="entry name" value="MFS multidrug transporter, putative"/>
    <property type="match status" value="1"/>
</dbReference>
<dbReference type="Proteomes" id="UP000016922">
    <property type="component" value="Unassembled WGS sequence"/>
</dbReference>
<dbReference type="SUPFAM" id="SSF103473">
    <property type="entry name" value="MFS general substrate transporter"/>
    <property type="match status" value="1"/>
</dbReference>
<dbReference type="PANTHER" id="PTHR23502">
    <property type="entry name" value="MAJOR FACILITATOR SUPERFAMILY"/>
    <property type="match status" value="1"/>
</dbReference>
<evidence type="ECO:0000256" key="1">
    <source>
        <dbReference type="ARBA" id="ARBA00004141"/>
    </source>
</evidence>
<dbReference type="eggNOG" id="KOG0255">
    <property type="taxonomic scope" value="Eukaryota"/>
</dbReference>
<dbReference type="PROSITE" id="PS50850">
    <property type="entry name" value="MFS"/>
    <property type="match status" value="1"/>
</dbReference>
<sequence>MSHSTSTRDDEHMEVSSQETKNQSEERGEKVDGDVVGELAVEGAARTYEDDIVVWDDNDMENPYNWSAGKRWRITMCLSGLTFVVTFASSVFSTALVPTEREFDISQEVATLGTSLYVLGWAIGPTLWGPFSELYGRTIPLFTGYALFTIFNIPVAVAQNTETVMLGRFFQGINSCAPLAVTGGALADIWGPVERGLAVMVFSVCCFIGPLLSPVVGGFIIMDDRLGWRWVEWITFILAIFFGILGFIGIPETYAATLLQRRAKKLRHETKNWALRAKIDESEVTFKDVLTRYLLRPINMMVQEPILLLLSIYMSLVWGLLYLFLTSIPYSFQLERHWSPGVGALPFLSMTLGVFVGAIVIILDVKLRFQPLFARSPELITPETRLPTMIIGSFILPIGLFWFAWTSSPNLNPAPQIISGVVTGCGILMIFLQGLNYIVDVYRLNANSGIAANTMLRNVFGAAFPLFGFQLYDRLGVPWATSLLAFLAVAFIPGPLLFYVYGSRIRAKSKFSFKA</sequence>
<gene>
    <name evidence="8" type="ORF">GLAREA_06544</name>
</gene>
<dbReference type="OrthoDB" id="446368at2759"/>
<dbReference type="RefSeq" id="XP_008080148.1">
    <property type="nucleotide sequence ID" value="XM_008081957.1"/>
</dbReference>
<dbReference type="Gene3D" id="1.20.1250.20">
    <property type="entry name" value="MFS general substrate transporter like domains"/>
    <property type="match status" value="1"/>
</dbReference>
<feature type="transmembrane region" description="Helical" evidence="6">
    <location>
        <begin position="450"/>
        <end position="472"/>
    </location>
</feature>
<keyword evidence="9" id="KW-1185">Reference proteome</keyword>
<dbReference type="AlphaFoldDB" id="S3DN60"/>
<dbReference type="GeneID" id="19465597"/>
<feature type="transmembrane region" description="Helical" evidence="6">
    <location>
        <begin position="306"/>
        <end position="325"/>
    </location>
</feature>